<name>A0ABD5ZJP6_9EURY</name>
<proteinExistence type="predicted"/>
<comment type="caution">
    <text evidence="2">The sequence shown here is derived from an EMBL/GenBank/DDBJ whole genome shotgun (WGS) entry which is preliminary data.</text>
</comment>
<accession>A0ABD5ZJP6</accession>
<organism evidence="2 3">
    <name type="scientific">Haloferax namakaokahaiae</name>
    <dbReference type="NCBI Taxonomy" id="1748331"/>
    <lineage>
        <taxon>Archaea</taxon>
        <taxon>Methanobacteriati</taxon>
        <taxon>Methanobacteriota</taxon>
        <taxon>Stenosarchaea group</taxon>
        <taxon>Halobacteria</taxon>
        <taxon>Halobacteriales</taxon>
        <taxon>Haloferacaceae</taxon>
        <taxon>Haloferax</taxon>
    </lineage>
</organism>
<feature type="region of interest" description="Disordered" evidence="1">
    <location>
        <begin position="95"/>
        <end position="119"/>
    </location>
</feature>
<reference evidence="2 3" key="1">
    <citation type="journal article" date="2019" name="Int. J. Syst. Evol. Microbiol.">
        <title>The Global Catalogue of Microorganisms (GCM) 10K type strain sequencing project: providing services to taxonomists for standard genome sequencing and annotation.</title>
        <authorList>
            <consortium name="The Broad Institute Genomics Platform"/>
            <consortium name="The Broad Institute Genome Sequencing Center for Infectious Disease"/>
            <person name="Wu L."/>
            <person name="Ma J."/>
        </authorList>
    </citation>
    <scope>NUCLEOTIDE SEQUENCE [LARGE SCALE GENOMIC DNA]</scope>
    <source>
        <strain evidence="2 3">DSM 29988</strain>
    </source>
</reference>
<dbReference type="AlphaFoldDB" id="A0ABD5ZJP6"/>
<dbReference type="EMBL" id="JBHTAA010000014">
    <property type="protein sequence ID" value="MFC7205294.1"/>
    <property type="molecule type" value="Genomic_DNA"/>
</dbReference>
<sequence>MSSTQSLLTVVQALEDKAKKHKQAENTQFHVSVARHNIREVNRELDKLISSLGDLRYYKTVLEGAFDGSAPTMTGSASQAAKKAIETTQDDLLGNIQSNEMDGDVDLEESGGSGNPEVQLTPEVEKQIGHIRSAKRQVDNVTETIESRLKSERKEWSTKVGAAEELQKILGGHNSDFSSTLNHMHQLLTRELMDSSGSASNFVSQWKNAVRNWEQHQSLQSFDDFQAKHNLSDSTIEDVKTLSKSQKLTLADVSLDSLKEMKRVDELESAVELSL</sequence>
<keyword evidence="3" id="KW-1185">Reference proteome</keyword>
<dbReference type="RefSeq" id="WP_390225851.1">
    <property type="nucleotide sequence ID" value="NZ_JBHTAA010000014.1"/>
</dbReference>
<gene>
    <name evidence="2" type="ORF">ACFQJC_17425</name>
</gene>
<evidence type="ECO:0000313" key="3">
    <source>
        <dbReference type="Proteomes" id="UP001596481"/>
    </source>
</evidence>
<protein>
    <submittedName>
        <fullName evidence="2">Uncharacterized protein</fullName>
    </submittedName>
</protein>
<dbReference type="Proteomes" id="UP001596481">
    <property type="component" value="Unassembled WGS sequence"/>
</dbReference>
<evidence type="ECO:0000313" key="2">
    <source>
        <dbReference type="EMBL" id="MFC7205294.1"/>
    </source>
</evidence>
<evidence type="ECO:0000256" key="1">
    <source>
        <dbReference type="SAM" id="MobiDB-lite"/>
    </source>
</evidence>